<evidence type="ECO:0000256" key="3">
    <source>
        <dbReference type="ARBA" id="ARBA00023125"/>
    </source>
</evidence>
<proteinExistence type="predicted"/>
<reference evidence="7" key="1">
    <citation type="submission" date="2016-12" db="EMBL/GenBank/DDBJ databases">
        <title>Comparative genomics of four Isosphaeraceae planctomycetes: a common pool of plasmids and glycoside hydrolase genes.</title>
        <authorList>
            <person name="Ivanova A."/>
        </authorList>
    </citation>
    <scope>NUCLEOTIDE SEQUENCE [LARGE SCALE GENOMIC DNA]</scope>
    <source>
        <strain evidence="7">PX4</strain>
    </source>
</reference>
<evidence type="ECO:0000256" key="2">
    <source>
        <dbReference type="ARBA" id="ARBA00023082"/>
    </source>
</evidence>
<keyword evidence="2" id="KW-0731">Sigma factor</keyword>
<dbReference type="KEGG" id="pbor:BSF38_01983"/>
<dbReference type="Gene3D" id="1.10.10.10">
    <property type="entry name" value="Winged helix-like DNA-binding domain superfamily/Winged helix DNA-binding domain"/>
    <property type="match status" value="1"/>
</dbReference>
<accession>A0A1U7CNJ9</accession>
<protein>
    <submittedName>
        <fullName evidence="6">RNA polymerase sigma factor FliA</fullName>
    </submittedName>
</protein>
<dbReference type="PANTHER" id="PTHR43133">
    <property type="entry name" value="RNA POLYMERASE ECF-TYPE SIGMA FACTO"/>
    <property type="match status" value="1"/>
</dbReference>
<evidence type="ECO:0000313" key="7">
    <source>
        <dbReference type="Proteomes" id="UP000186309"/>
    </source>
</evidence>
<dbReference type="GO" id="GO:0006352">
    <property type="term" value="P:DNA-templated transcription initiation"/>
    <property type="evidence" value="ECO:0007669"/>
    <property type="project" value="InterPro"/>
</dbReference>
<dbReference type="Proteomes" id="UP000186309">
    <property type="component" value="Chromosome"/>
</dbReference>
<keyword evidence="1" id="KW-0805">Transcription regulation</keyword>
<keyword evidence="4" id="KW-0804">Transcription</keyword>
<dbReference type="CDD" id="cd06171">
    <property type="entry name" value="Sigma70_r4"/>
    <property type="match status" value="1"/>
</dbReference>
<dbReference type="SUPFAM" id="SSF88659">
    <property type="entry name" value="Sigma3 and sigma4 domains of RNA polymerase sigma factors"/>
    <property type="match status" value="1"/>
</dbReference>
<gene>
    <name evidence="6" type="primary">fliA_1</name>
    <name evidence="6" type="ORF">BSF38_01983</name>
</gene>
<organism evidence="6 7">
    <name type="scientific">Paludisphaera borealis</name>
    <dbReference type="NCBI Taxonomy" id="1387353"/>
    <lineage>
        <taxon>Bacteria</taxon>
        <taxon>Pseudomonadati</taxon>
        <taxon>Planctomycetota</taxon>
        <taxon>Planctomycetia</taxon>
        <taxon>Isosphaerales</taxon>
        <taxon>Isosphaeraceae</taxon>
        <taxon>Paludisphaera</taxon>
    </lineage>
</organism>
<name>A0A1U7CNJ9_9BACT</name>
<evidence type="ECO:0000256" key="4">
    <source>
        <dbReference type="ARBA" id="ARBA00023163"/>
    </source>
</evidence>
<evidence type="ECO:0000259" key="5">
    <source>
        <dbReference type="Pfam" id="PF08281"/>
    </source>
</evidence>
<dbReference type="InterPro" id="IPR013324">
    <property type="entry name" value="RNA_pol_sigma_r3/r4-like"/>
</dbReference>
<dbReference type="InterPro" id="IPR013249">
    <property type="entry name" value="RNA_pol_sigma70_r4_t2"/>
</dbReference>
<dbReference type="OrthoDB" id="278404at2"/>
<evidence type="ECO:0000313" key="6">
    <source>
        <dbReference type="EMBL" id="APW60512.1"/>
    </source>
</evidence>
<dbReference type="NCBIfam" id="TIGR02937">
    <property type="entry name" value="sigma70-ECF"/>
    <property type="match status" value="1"/>
</dbReference>
<dbReference type="EMBL" id="CP019082">
    <property type="protein sequence ID" value="APW60512.1"/>
    <property type="molecule type" value="Genomic_DNA"/>
</dbReference>
<dbReference type="InterPro" id="IPR039425">
    <property type="entry name" value="RNA_pol_sigma-70-like"/>
</dbReference>
<evidence type="ECO:0000256" key="1">
    <source>
        <dbReference type="ARBA" id="ARBA00023015"/>
    </source>
</evidence>
<dbReference type="Pfam" id="PF08281">
    <property type="entry name" value="Sigma70_r4_2"/>
    <property type="match status" value="1"/>
</dbReference>
<dbReference type="STRING" id="1387353.BSF38_01983"/>
<dbReference type="InterPro" id="IPR014284">
    <property type="entry name" value="RNA_pol_sigma-70_dom"/>
</dbReference>
<keyword evidence="3" id="KW-0238">DNA-binding</keyword>
<feature type="domain" description="RNA polymerase sigma factor 70 region 4 type 2" evidence="5">
    <location>
        <begin position="137"/>
        <end position="188"/>
    </location>
</feature>
<dbReference type="InterPro" id="IPR036388">
    <property type="entry name" value="WH-like_DNA-bd_sf"/>
</dbReference>
<keyword evidence="7" id="KW-1185">Reference proteome</keyword>
<dbReference type="PANTHER" id="PTHR43133:SF8">
    <property type="entry name" value="RNA POLYMERASE SIGMA FACTOR HI_1459-RELATED"/>
    <property type="match status" value="1"/>
</dbReference>
<dbReference type="AlphaFoldDB" id="A0A1U7CNJ9"/>
<dbReference type="GO" id="GO:0003677">
    <property type="term" value="F:DNA binding"/>
    <property type="evidence" value="ECO:0007669"/>
    <property type="project" value="UniProtKB-KW"/>
</dbReference>
<dbReference type="GO" id="GO:0016987">
    <property type="term" value="F:sigma factor activity"/>
    <property type="evidence" value="ECO:0007669"/>
    <property type="project" value="UniProtKB-KW"/>
</dbReference>
<sequence length="218" mass="24091">MDHDPTTVIVQRYLDELAGGAPSEPVVRALLDRSACRLRRLCVLLLTRSYPRLTKPPLNLEAEELLGSVVERLIKALREARPASMRQYFALAGQHMRWELNDLARRLDERPAAVELQDDLAIAPAGSDSGLTMDGRRMLEAIDDLPEDEREVFDLIRIQGMTTPEAAEVLGVSESTVKRRLRKGLATLSETLDDLRPHEIAPDALGVDATVAGNPPPS</sequence>